<evidence type="ECO:0008006" key="3">
    <source>
        <dbReference type="Google" id="ProtNLM"/>
    </source>
</evidence>
<keyword evidence="1" id="KW-0472">Membrane</keyword>
<dbReference type="AlphaFoldDB" id="A0A508X422"/>
<keyword evidence="1" id="KW-1133">Transmembrane helix</keyword>
<protein>
    <recommendedName>
        <fullName evidence="3">Transmembrane protein</fullName>
    </recommendedName>
</protein>
<gene>
    <name evidence="2" type="ORF">EMEDMD4_620060</name>
</gene>
<reference evidence="2" key="1">
    <citation type="submission" date="2019-06" db="EMBL/GenBank/DDBJ databases">
        <authorList>
            <person name="Le Quere A."/>
            <person name="Colella S."/>
        </authorList>
    </citation>
    <scope>NUCLEOTIDE SEQUENCE</scope>
    <source>
        <strain evidence="2">EmedicaeMD41</strain>
    </source>
</reference>
<evidence type="ECO:0000313" key="2">
    <source>
        <dbReference type="EMBL" id="VTZ64588.1"/>
    </source>
</evidence>
<sequence>MILEFWILCAIVTAVIAAVRGGHSLLWLLIGCILGPIGIVAAIFVPSLKSKDPSVAAKRQGEVDELARPLRETDTKTVSVKPKDH</sequence>
<feature type="transmembrane region" description="Helical" evidence="1">
    <location>
        <begin position="27"/>
        <end position="48"/>
    </location>
</feature>
<keyword evidence="1" id="KW-0812">Transmembrane</keyword>
<dbReference type="RefSeq" id="WP_127617373.1">
    <property type="nucleotide sequence ID" value="NZ_CABFNB010000131.1"/>
</dbReference>
<accession>A0A508X422</accession>
<organism evidence="2">
    <name type="scientific">Sinorhizobium medicae</name>
    <dbReference type="NCBI Taxonomy" id="110321"/>
    <lineage>
        <taxon>Bacteria</taxon>
        <taxon>Pseudomonadati</taxon>
        <taxon>Pseudomonadota</taxon>
        <taxon>Alphaproteobacteria</taxon>
        <taxon>Hyphomicrobiales</taxon>
        <taxon>Rhizobiaceae</taxon>
        <taxon>Sinorhizobium/Ensifer group</taxon>
        <taxon>Sinorhizobium</taxon>
    </lineage>
</organism>
<dbReference type="Proteomes" id="UP000507954">
    <property type="component" value="Unassembled WGS sequence"/>
</dbReference>
<proteinExistence type="predicted"/>
<name>A0A508X422_9HYPH</name>
<dbReference type="EMBL" id="CABFNB010000131">
    <property type="protein sequence ID" value="VTZ64588.1"/>
    <property type="molecule type" value="Genomic_DNA"/>
</dbReference>
<evidence type="ECO:0000256" key="1">
    <source>
        <dbReference type="SAM" id="Phobius"/>
    </source>
</evidence>